<evidence type="ECO:0000256" key="12">
    <source>
        <dbReference type="SAM" id="MobiDB-lite"/>
    </source>
</evidence>
<keyword evidence="2" id="KW-0540">Nuclease</keyword>
<dbReference type="Gene3D" id="3.90.320.10">
    <property type="match status" value="1"/>
</dbReference>
<dbReference type="GO" id="GO:0006281">
    <property type="term" value="P:DNA repair"/>
    <property type="evidence" value="ECO:0007669"/>
    <property type="project" value="UniProtKB-KW"/>
</dbReference>
<dbReference type="InterPro" id="IPR038726">
    <property type="entry name" value="PDDEXK_AddAB-type"/>
</dbReference>
<evidence type="ECO:0000256" key="11">
    <source>
        <dbReference type="SAM" id="Coils"/>
    </source>
</evidence>
<evidence type="ECO:0000256" key="2">
    <source>
        <dbReference type="ARBA" id="ARBA00022722"/>
    </source>
</evidence>
<evidence type="ECO:0000259" key="13">
    <source>
        <dbReference type="PROSITE" id="PS50901"/>
    </source>
</evidence>
<dbReference type="GO" id="GO:0004386">
    <property type="term" value="F:helicase activity"/>
    <property type="evidence" value="ECO:0007669"/>
    <property type="project" value="UniProtKB-KW"/>
</dbReference>
<evidence type="ECO:0000256" key="6">
    <source>
        <dbReference type="ARBA" id="ARBA00022839"/>
    </source>
</evidence>
<keyword evidence="6" id="KW-0269">Exonuclease</keyword>
<keyword evidence="5" id="KW-0347">Helicase</keyword>
<gene>
    <name evidence="14" type="ORF">Cylst_0920</name>
</gene>
<dbReference type="AlphaFoldDB" id="K9WS82"/>
<dbReference type="PATRIC" id="fig|56107.3.peg.1030"/>
<evidence type="ECO:0000256" key="8">
    <source>
        <dbReference type="ARBA" id="ARBA00023125"/>
    </source>
</evidence>
<organism evidence="14 15">
    <name type="scientific">Cylindrospermum stagnale PCC 7417</name>
    <dbReference type="NCBI Taxonomy" id="56107"/>
    <lineage>
        <taxon>Bacteria</taxon>
        <taxon>Bacillati</taxon>
        <taxon>Cyanobacteriota</taxon>
        <taxon>Cyanophyceae</taxon>
        <taxon>Nostocales</taxon>
        <taxon>Nostocaceae</taxon>
        <taxon>Cylindrospermum</taxon>
    </lineage>
</organism>
<dbReference type="InterPro" id="IPR050206">
    <property type="entry name" value="FtsK/SpoIIIE/SftA"/>
</dbReference>
<dbReference type="InterPro" id="IPR012337">
    <property type="entry name" value="RNaseH-like_sf"/>
</dbReference>
<keyword evidence="8" id="KW-0238">DNA-binding</keyword>
<evidence type="ECO:0000313" key="15">
    <source>
        <dbReference type="Proteomes" id="UP000010475"/>
    </source>
</evidence>
<evidence type="ECO:0000256" key="9">
    <source>
        <dbReference type="ARBA" id="ARBA00023204"/>
    </source>
</evidence>
<dbReference type="InterPro" id="IPR011604">
    <property type="entry name" value="PDDEXK-like_dom_sf"/>
</dbReference>
<dbReference type="SMART" id="SM00474">
    <property type="entry name" value="35EXOc"/>
    <property type="match status" value="1"/>
</dbReference>
<keyword evidence="11" id="KW-0175">Coiled coil</keyword>
<feature type="coiled-coil region" evidence="11">
    <location>
        <begin position="730"/>
        <end position="757"/>
    </location>
</feature>
<dbReference type="Gene3D" id="3.30.980.40">
    <property type="match status" value="1"/>
</dbReference>
<feature type="region of interest" description="Disordered" evidence="12">
    <location>
        <begin position="521"/>
        <end position="549"/>
    </location>
</feature>
<dbReference type="Pfam" id="PF12705">
    <property type="entry name" value="PDDEXK_1"/>
    <property type="match status" value="1"/>
</dbReference>
<dbReference type="InterPro" id="IPR036397">
    <property type="entry name" value="RNaseH_sf"/>
</dbReference>
<dbReference type="Gene3D" id="3.30.420.10">
    <property type="entry name" value="Ribonuclease H-like superfamily/Ribonuclease H"/>
    <property type="match status" value="1"/>
</dbReference>
<dbReference type="HOGENOM" id="CLU_015451_0_0_3"/>
<dbReference type="CDD" id="cd06142">
    <property type="entry name" value="RNaseD_exo"/>
    <property type="match status" value="1"/>
</dbReference>
<evidence type="ECO:0000256" key="5">
    <source>
        <dbReference type="ARBA" id="ARBA00022806"/>
    </source>
</evidence>
<dbReference type="Pfam" id="PF01580">
    <property type="entry name" value="FtsK_SpoIIIE"/>
    <property type="match status" value="1"/>
</dbReference>
<feature type="domain" description="FtsK" evidence="13">
    <location>
        <begin position="659"/>
        <end position="849"/>
    </location>
</feature>
<sequence>MHYLKEAAEIYKQISQLALAKTLWVDTEIADWNTPYPKLALIQVLADPTDLTGESAYLFDVLGKQDLADFFINQIMVNSQIEKVFHSAGFDLKYLGKTLAQNVTCTLKLAQKIKRQVLQTTNLKLKTLAAELCHFSNVDADEGKSDWGKRPLSQKQLQYAAMDTVYLAAVHRRLLEIYNPNAVSDIFTMVNNGSKAKTENSSLTPTKVRVAFECPRLFYLNHKFGDKAIFFPKNAAVGIGNAFHQLADDFVKLVLTDTQFKLLFQLPASQLNIDETSSQIQQIFYQIKFFPYLQETVSKDASKASALLQVWQGMQGLIRQFTELLIINRRSCSAETVIGSTFISEERSIENYFNLPDGTKQLVRGEFDCLVFNCELKRLCMVEFKTYQPVDPAAQLAQVSLYSYMLWQKKKVAVDSAVYCVLPEFKEYRYSWEQLENTVHQLIPYKLLQMQQWLSWESPNPNPPPVTTQPHLCEICPQQQKCQTLFVDVNLDPPQPPLKRGEKETNIDAGYFFKTGETDTNIDAEFEPTQPSFKSRETSRKNNQQSPDADVMGEALVTTLQSFKIKVDYQGAAVGPAFIRVKLKPHLGVSVSSILRLSNDLQVQLGLANPPLIAPQAGYVSIDLPRADRQIASFDEYIQPHFLPATASVKIALGVSIEGELVEADLSDPNTCHFLVGGTTGSGKSEFLRSLLLSLLNRHSPQNLKIALVDPKRVTFPEFEQMSWLYSPVVKDSDRAIELMEELVAEMESRYQRFEKARCADLSGYNQRSSQPLPRIVCIFDEYADFMAEKEIRTALEQSIQRLGAKARASGIHLIIATQRPEAKVVTPLIRSNLPGRVALRTASEADSSIVLGGKQTAAAYLLGKGDLLYQIGSQQHRLQSLLATTIRLPSV</sequence>
<proteinExistence type="inferred from homology"/>
<evidence type="ECO:0000256" key="1">
    <source>
        <dbReference type="ARBA" id="ARBA00006474"/>
    </source>
</evidence>
<dbReference type="InterPro" id="IPR041027">
    <property type="entry name" value="FtsK_alpha"/>
</dbReference>
<keyword evidence="15" id="KW-1185">Reference proteome</keyword>
<reference evidence="14 15" key="1">
    <citation type="submission" date="2012-06" db="EMBL/GenBank/DDBJ databases">
        <title>Finished chromosome of genome of Cylindrospermum stagnale PCC 7417.</title>
        <authorList>
            <consortium name="US DOE Joint Genome Institute"/>
            <person name="Gugger M."/>
            <person name="Coursin T."/>
            <person name="Rippka R."/>
            <person name="Tandeau De Marsac N."/>
            <person name="Huntemann M."/>
            <person name="Wei C.-L."/>
            <person name="Han J."/>
            <person name="Detter J.C."/>
            <person name="Han C."/>
            <person name="Tapia R."/>
            <person name="Chen A."/>
            <person name="Kyrpides N."/>
            <person name="Mavromatis K."/>
            <person name="Markowitz V."/>
            <person name="Szeto E."/>
            <person name="Ivanova N."/>
            <person name="Pagani I."/>
            <person name="Pati A."/>
            <person name="Goodwin L."/>
            <person name="Nordberg H.P."/>
            <person name="Cantor M.N."/>
            <person name="Hua S.X."/>
            <person name="Woyke T."/>
            <person name="Kerfeld C.A."/>
        </authorList>
    </citation>
    <scope>NUCLEOTIDE SEQUENCE [LARGE SCALE GENOMIC DNA]</scope>
    <source>
        <strain evidence="14 15">PCC 7417</strain>
    </source>
</reference>
<dbReference type="KEGG" id="csg:Cylst_0920"/>
<dbReference type="GO" id="GO:0008408">
    <property type="term" value="F:3'-5' exonuclease activity"/>
    <property type="evidence" value="ECO:0007669"/>
    <property type="project" value="InterPro"/>
</dbReference>
<dbReference type="OrthoDB" id="9807790at2"/>
<dbReference type="SUPFAM" id="SSF53098">
    <property type="entry name" value="Ribonuclease H-like"/>
    <property type="match status" value="1"/>
</dbReference>
<name>K9WS82_9NOST</name>
<evidence type="ECO:0000256" key="3">
    <source>
        <dbReference type="ARBA" id="ARBA00022741"/>
    </source>
</evidence>
<dbReference type="PANTHER" id="PTHR22683:SF1">
    <property type="entry name" value="TYPE VII SECRETION SYSTEM PROTEIN ESSC"/>
    <property type="match status" value="1"/>
</dbReference>
<dbReference type="eggNOG" id="COG0349">
    <property type="taxonomic scope" value="Bacteria"/>
</dbReference>
<accession>K9WS82</accession>
<dbReference type="EMBL" id="CP003642">
    <property type="protein sequence ID" value="AFZ23245.1"/>
    <property type="molecule type" value="Genomic_DNA"/>
</dbReference>
<keyword evidence="7 10" id="KW-0067">ATP-binding</keyword>
<evidence type="ECO:0000313" key="14">
    <source>
        <dbReference type="EMBL" id="AFZ23245.1"/>
    </source>
</evidence>
<keyword evidence="3 10" id="KW-0547">Nucleotide-binding</keyword>
<dbReference type="RefSeq" id="WP_015206501.1">
    <property type="nucleotide sequence ID" value="NC_019757.1"/>
</dbReference>
<protein>
    <submittedName>
        <fullName evidence="14">DNA segregation ATPase, FtsK/SpoIIIE family</fullName>
    </submittedName>
</protein>
<keyword evidence="9" id="KW-0234">DNA repair</keyword>
<dbReference type="InterPro" id="IPR027417">
    <property type="entry name" value="P-loop_NTPase"/>
</dbReference>
<dbReference type="GO" id="GO:0003677">
    <property type="term" value="F:DNA binding"/>
    <property type="evidence" value="ECO:0007669"/>
    <property type="project" value="UniProtKB-KW"/>
</dbReference>
<dbReference type="Proteomes" id="UP000010475">
    <property type="component" value="Chromosome"/>
</dbReference>
<evidence type="ECO:0000256" key="4">
    <source>
        <dbReference type="ARBA" id="ARBA00022763"/>
    </source>
</evidence>
<dbReference type="STRING" id="56107.Cylst_0920"/>
<evidence type="ECO:0000256" key="7">
    <source>
        <dbReference type="ARBA" id="ARBA00022840"/>
    </source>
</evidence>
<comment type="similarity">
    <text evidence="1">Belongs to the FtsK/SpoIIIE/SftA family.</text>
</comment>
<dbReference type="eggNOG" id="COG1674">
    <property type="taxonomic scope" value="Bacteria"/>
</dbReference>
<dbReference type="SUPFAM" id="SSF52540">
    <property type="entry name" value="P-loop containing nucleoside triphosphate hydrolases"/>
    <property type="match status" value="1"/>
</dbReference>
<dbReference type="PROSITE" id="PS50901">
    <property type="entry name" value="FTSK"/>
    <property type="match status" value="1"/>
</dbReference>
<dbReference type="GO" id="GO:0005524">
    <property type="term" value="F:ATP binding"/>
    <property type="evidence" value="ECO:0007669"/>
    <property type="project" value="UniProtKB-UniRule"/>
</dbReference>
<dbReference type="Pfam" id="PF17854">
    <property type="entry name" value="FtsK_alpha"/>
    <property type="match status" value="1"/>
</dbReference>
<keyword evidence="6" id="KW-0378">Hydrolase</keyword>
<keyword evidence="4" id="KW-0227">DNA damage</keyword>
<dbReference type="Pfam" id="PF01612">
    <property type="entry name" value="DNA_pol_A_exo1"/>
    <property type="match status" value="1"/>
</dbReference>
<feature type="binding site" evidence="10">
    <location>
        <begin position="678"/>
        <end position="685"/>
    </location>
    <ligand>
        <name>ATP</name>
        <dbReference type="ChEBI" id="CHEBI:30616"/>
    </ligand>
</feature>
<dbReference type="InterPro" id="IPR002543">
    <property type="entry name" value="FtsK_dom"/>
</dbReference>
<dbReference type="InterPro" id="IPR002562">
    <property type="entry name" value="3'-5'_exonuclease_dom"/>
</dbReference>
<dbReference type="PANTHER" id="PTHR22683">
    <property type="entry name" value="SPORULATION PROTEIN RELATED"/>
    <property type="match status" value="1"/>
</dbReference>
<evidence type="ECO:0000256" key="10">
    <source>
        <dbReference type="PROSITE-ProRule" id="PRU00289"/>
    </source>
</evidence>
<dbReference type="Gene3D" id="3.40.50.300">
    <property type="entry name" value="P-loop containing nucleotide triphosphate hydrolases"/>
    <property type="match status" value="1"/>
</dbReference>